<evidence type="ECO:0000256" key="1">
    <source>
        <dbReference type="ARBA" id="ARBA00001966"/>
    </source>
</evidence>
<dbReference type="InterPro" id="IPR039661">
    <property type="entry name" value="ELP3"/>
</dbReference>
<evidence type="ECO:0000256" key="6">
    <source>
        <dbReference type="ARBA" id="ARBA00023014"/>
    </source>
</evidence>
<evidence type="ECO:0000313" key="8">
    <source>
        <dbReference type="EMBL" id="GGP85858.1"/>
    </source>
</evidence>
<comment type="caution">
    <text evidence="8">The sequence shown here is derived from an EMBL/GenBank/DDBJ whole genome shotgun (WGS) entry which is preliminary data.</text>
</comment>
<dbReference type="NCBIfam" id="TIGR01212">
    <property type="entry name" value="TIGR01212 family radical SAM protein"/>
    <property type="match status" value="1"/>
</dbReference>
<evidence type="ECO:0000256" key="4">
    <source>
        <dbReference type="ARBA" id="ARBA00022723"/>
    </source>
</evidence>
<reference evidence="9" key="1">
    <citation type="journal article" date="2019" name="Int. J. Syst. Evol. Microbiol.">
        <title>The Global Catalogue of Microorganisms (GCM) 10K type strain sequencing project: providing services to taxonomists for standard genome sequencing and annotation.</title>
        <authorList>
            <consortium name="The Broad Institute Genomics Platform"/>
            <consortium name="The Broad Institute Genome Sequencing Center for Infectious Disease"/>
            <person name="Wu L."/>
            <person name="Ma J."/>
        </authorList>
    </citation>
    <scope>NUCLEOTIDE SEQUENCE [LARGE SCALE GENOMIC DNA]</scope>
    <source>
        <strain evidence="9">JCM 32305</strain>
    </source>
</reference>
<dbReference type="EMBL" id="BMQW01000004">
    <property type="protein sequence ID" value="GGP85858.1"/>
    <property type="molecule type" value="Genomic_DNA"/>
</dbReference>
<dbReference type="PANTHER" id="PTHR11135:SF1">
    <property type="entry name" value="PROTEIN YHCC"/>
    <property type="match status" value="1"/>
</dbReference>
<dbReference type="Pfam" id="PF04055">
    <property type="entry name" value="Radical_SAM"/>
    <property type="match status" value="1"/>
</dbReference>
<proteinExistence type="predicted"/>
<dbReference type="SUPFAM" id="SSF102114">
    <property type="entry name" value="Radical SAM enzymes"/>
    <property type="match status" value="1"/>
</dbReference>
<gene>
    <name evidence="8" type="primary">yhcC</name>
    <name evidence="8" type="ORF">GCM10009410_18940</name>
</gene>
<protein>
    <submittedName>
        <fullName evidence="8">TIGR01212 family radical SAM protein</fullName>
    </submittedName>
</protein>
<evidence type="ECO:0000256" key="3">
    <source>
        <dbReference type="ARBA" id="ARBA00022691"/>
    </source>
</evidence>
<dbReference type="InterPro" id="IPR058240">
    <property type="entry name" value="rSAM_sf"/>
</dbReference>
<dbReference type="PROSITE" id="PS51918">
    <property type="entry name" value="RADICAL_SAM"/>
    <property type="match status" value="1"/>
</dbReference>
<dbReference type="SMART" id="SM00729">
    <property type="entry name" value="Elp3"/>
    <property type="match status" value="1"/>
</dbReference>
<dbReference type="Pfam" id="PF16199">
    <property type="entry name" value="Radical_SAM_C"/>
    <property type="match status" value="1"/>
</dbReference>
<organism evidence="8 9">
    <name type="scientific">Shewanella ulleungensis</name>
    <dbReference type="NCBI Taxonomy" id="2282699"/>
    <lineage>
        <taxon>Bacteria</taxon>
        <taxon>Pseudomonadati</taxon>
        <taxon>Pseudomonadota</taxon>
        <taxon>Gammaproteobacteria</taxon>
        <taxon>Alteromonadales</taxon>
        <taxon>Shewanellaceae</taxon>
        <taxon>Shewanella</taxon>
    </lineage>
</organism>
<keyword evidence="9" id="KW-1185">Reference proteome</keyword>
<dbReference type="InterPro" id="IPR032432">
    <property type="entry name" value="Radical_SAM_C"/>
</dbReference>
<dbReference type="SFLD" id="SFLDS00029">
    <property type="entry name" value="Radical_SAM"/>
    <property type="match status" value="1"/>
</dbReference>
<sequence>MGLDDYVNTFGSYCKSRYGERIKKLTIDAQFTCPNRDGTLGIGGCTFCNVASFNAQQGLEQPISTQLAEGKLRAHFPPSDKQKTRPAKVSIAKYIAYFQAYTSTYDEFSQLKRKYDQAIEDKDIVGLHIGTRPDCVPDEVIDLLVEYQQQGLDVWLELGLQTSNALTLKRINRGHHLNEYRKTVHAARSRGIKVCTHLILGLPGETTADYFNSLQTILGIGVDGIKLHPLHIVEGSTMAKQWRYKPMPLLTLEQYASAAATLIRHTPEHIIYHRVTAYAKKPMLLAPDWCAYRWDGLVAIVDELREYGGQGSALVGQYKTA</sequence>
<keyword evidence="4" id="KW-0479">Metal-binding</keyword>
<dbReference type="SFLD" id="SFLDG01091">
    <property type="entry name" value="uncharacterized_CHP01210-like"/>
    <property type="match status" value="1"/>
</dbReference>
<keyword evidence="2" id="KW-0004">4Fe-4S</keyword>
<evidence type="ECO:0000256" key="2">
    <source>
        <dbReference type="ARBA" id="ARBA00022485"/>
    </source>
</evidence>
<dbReference type="Proteomes" id="UP000654004">
    <property type="component" value="Unassembled WGS sequence"/>
</dbReference>
<comment type="cofactor">
    <cofactor evidence="1">
        <name>[4Fe-4S] cluster</name>
        <dbReference type="ChEBI" id="CHEBI:49883"/>
    </cofactor>
</comment>
<dbReference type="SFLD" id="SFLDG01086">
    <property type="entry name" value="elongater_protein-like"/>
    <property type="match status" value="1"/>
</dbReference>
<evidence type="ECO:0000259" key="7">
    <source>
        <dbReference type="PROSITE" id="PS51918"/>
    </source>
</evidence>
<feature type="domain" description="Radical SAM core" evidence="7">
    <location>
        <begin position="17"/>
        <end position="274"/>
    </location>
</feature>
<name>A0ABQ2QMX6_9GAMM</name>
<keyword evidence="6" id="KW-0411">Iron-sulfur</keyword>
<accession>A0ABQ2QMX6</accession>
<dbReference type="RefSeq" id="WP_188955587.1">
    <property type="nucleotide sequence ID" value="NZ_BMQW01000004.1"/>
</dbReference>
<dbReference type="PANTHER" id="PTHR11135">
    <property type="entry name" value="HISTONE ACETYLTRANSFERASE-RELATED"/>
    <property type="match status" value="1"/>
</dbReference>
<dbReference type="InterPro" id="IPR005911">
    <property type="entry name" value="YhcC-like"/>
</dbReference>
<evidence type="ECO:0000256" key="5">
    <source>
        <dbReference type="ARBA" id="ARBA00023004"/>
    </source>
</evidence>
<keyword evidence="5" id="KW-0408">Iron</keyword>
<evidence type="ECO:0000313" key="9">
    <source>
        <dbReference type="Proteomes" id="UP000654004"/>
    </source>
</evidence>
<dbReference type="InterPro" id="IPR007197">
    <property type="entry name" value="rSAM"/>
</dbReference>
<dbReference type="InterPro" id="IPR023404">
    <property type="entry name" value="rSAM_horseshoe"/>
</dbReference>
<dbReference type="InterPro" id="IPR006638">
    <property type="entry name" value="Elp3/MiaA/NifB-like_rSAM"/>
</dbReference>
<keyword evidence="3" id="KW-0949">S-adenosyl-L-methionine</keyword>
<dbReference type="Gene3D" id="3.80.30.20">
    <property type="entry name" value="tm_1862 like domain"/>
    <property type="match status" value="1"/>
</dbReference>